<dbReference type="Proteomes" id="UP001058974">
    <property type="component" value="Chromosome 4"/>
</dbReference>
<dbReference type="InterPro" id="IPR016024">
    <property type="entry name" value="ARM-type_fold"/>
</dbReference>
<name>A0A9D4X9W6_PEA</name>
<gene>
    <name evidence="7" type="ORF">KIW84_042012</name>
</gene>
<accession>A0A9D4X9W6</accession>
<dbReference type="GO" id="GO:0005737">
    <property type="term" value="C:cytoplasm"/>
    <property type="evidence" value="ECO:0007669"/>
    <property type="project" value="UniProtKB-SubCell"/>
</dbReference>
<evidence type="ECO:0000256" key="1">
    <source>
        <dbReference type="ARBA" id="ARBA00004123"/>
    </source>
</evidence>
<dbReference type="InterPro" id="IPR038739">
    <property type="entry name" value="ARMC8/Vid28"/>
</dbReference>
<evidence type="ECO:0000256" key="4">
    <source>
        <dbReference type="ARBA" id="ARBA00022737"/>
    </source>
</evidence>
<dbReference type="EMBL" id="JAMSHJ010000004">
    <property type="protein sequence ID" value="KAI5417224.1"/>
    <property type="molecule type" value="Genomic_DNA"/>
</dbReference>
<feature type="region of interest" description="Disordered" evidence="6">
    <location>
        <begin position="246"/>
        <end position="265"/>
    </location>
</feature>
<evidence type="ECO:0000313" key="8">
    <source>
        <dbReference type="Proteomes" id="UP001058974"/>
    </source>
</evidence>
<dbReference type="AlphaFoldDB" id="A0A9D4X9W6"/>
<reference evidence="7 8" key="1">
    <citation type="journal article" date="2022" name="Nat. Genet.">
        <title>Improved pea reference genome and pan-genome highlight genomic features and evolutionary characteristics.</title>
        <authorList>
            <person name="Yang T."/>
            <person name="Liu R."/>
            <person name="Luo Y."/>
            <person name="Hu S."/>
            <person name="Wang D."/>
            <person name="Wang C."/>
            <person name="Pandey M.K."/>
            <person name="Ge S."/>
            <person name="Xu Q."/>
            <person name="Li N."/>
            <person name="Li G."/>
            <person name="Huang Y."/>
            <person name="Saxena R.K."/>
            <person name="Ji Y."/>
            <person name="Li M."/>
            <person name="Yan X."/>
            <person name="He Y."/>
            <person name="Liu Y."/>
            <person name="Wang X."/>
            <person name="Xiang C."/>
            <person name="Varshney R.K."/>
            <person name="Ding H."/>
            <person name="Gao S."/>
            <person name="Zong X."/>
        </authorList>
    </citation>
    <scope>NUCLEOTIDE SEQUENCE [LARGE SCALE GENOMIC DNA]</scope>
    <source>
        <strain evidence="7 8">cv. Zhongwan 6</strain>
    </source>
</reference>
<comment type="subcellular location">
    <subcellularLocation>
        <location evidence="2">Cytoplasm</location>
    </subcellularLocation>
    <subcellularLocation>
        <location evidence="1">Nucleus</location>
    </subcellularLocation>
</comment>
<feature type="region of interest" description="Disordered" evidence="6">
    <location>
        <begin position="101"/>
        <end position="138"/>
    </location>
</feature>
<keyword evidence="4" id="KW-0677">Repeat</keyword>
<dbReference type="PANTHER" id="PTHR15651">
    <property type="entry name" value="ARMADILLO REPEAT-CONTAINING PROTEIN 8"/>
    <property type="match status" value="1"/>
</dbReference>
<dbReference type="GO" id="GO:0034657">
    <property type="term" value="C:GID complex"/>
    <property type="evidence" value="ECO:0007669"/>
    <property type="project" value="TreeGrafter"/>
</dbReference>
<dbReference type="Gene3D" id="1.25.10.10">
    <property type="entry name" value="Leucine-rich Repeat Variant"/>
    <property type="match status" value="1"/>
</dbReference>
<keyword evidence="5" id="KW-0539">Nucleus</keyword>
<feature type="compositionally biased region" description="Low complexity" evidence="6">
    <location>
        <begin position="116"/>
        <end position="129"/>
    </location>
</feature>
<evidence type="ECO:0000256" key="3">
    <source>
        <dbReference type="ARBA" id="ARBA00022490"/>
    </source>
</evidence>
<feature type="compositionally biased region" description="Polar residues" evidence="6">
    <location>
        <begin position="252"/>
        <end position="265"/>
    </location>
</feature>
<organism evidence="7 8">
    <name type="scientific">Pisum sativum</name>
    <name type="common">Garden pea</name>
    <name type="synonym">Lathyrus oleraceus</name>
    <dbReference type="NCBI Taxonomy" id="3888"/>
    <lineage>
        <taxon>Eukaryota</taxon>
        <taxon>Viridiplantae</taxon>
        <taxon>Streptophyta</taxon>
        <taxon>Embryophyta</taxon>
        <taxon>Tracheophyta</taxon>
        <taxon>Spermatophyta</taxon>
        <taxon>Magnoliopsida</taxon>
        <taxon>eudicotyledons</taxon>
        <taxon>Gunneridae</taxon>
        <taxon>Pentapetalae</taxon>
        <taxon>rosids</taxon>
        <taxon>fabids</taxon>
        <taxon>Fabales</taxon>
        <taxon>Fabaceae</taxon>
        <taxon>Papilionoideae</taxon>
        <taxon>50 kb inversion clade</taxon>
        <taxon>NPAAA clade</taxon>
        <taxon>Hologalegina</taxon>
        <taxon>IRL clade</taxon>
        <taxon>Fabeae</taxon>
        <taxon>Lathyrus</taxon>
    </lineage>
</organism>
<dbReference type="InterPro" id="IPR011989">
    <property type="entry name" value="ARM-like"/>
</dbReference>
<dbReference type="GO" id="GO:0043161">
    <property type="term" value="P:proteasome-mediated ubiquitin-dependent protein catabolic process"/>
    <property type="evidence" value="ECO:0007669"/>
    <property type="project" value="TreeGrafter"/>
</dbReference>
<dbReference type="SUPFAM" id="SSF48371">
    <property type="entry name" value="ARM repeat"/>
    <property type="match status" value="1"/>
</dbReference>
<evidence type="ECO:0000256" key="2">
    <source>
        <dbReference type="ARBA" id="ARBA00004496"/>
    </source>
</evidence>
<keyword evidence="8" id="KW-1185">Reference proteome</keyword>
<evidence type="ECO:0000256" key="5">
    <source>
        <dbReference type="ARBA" id="ARBA00023242"/>
    </source>
</evidence>
<keyword evidence="3" id="KW-0963">Cytoplasm</keyword>
<protein>
    <submittedName>
        <fullName evidence="7">Uncharacterized protein</fullName>
    </submittedName>
</protein>
<sequence>MTGFGQTASSMSTPFQFAQPAQSSDAFSFSNFGQTQPAGASSFGGTPSMFGQNNFGLQVVPQNYVVAQATLITNPFGTLPALPQMSIGRVGTTPSVQYGISSIPTPARNSIRKEVGSSSGSDTADTSHSFVDKKNSDSGMPCSLSTVPVVVPTTNELSMTLGASKIPDVTTLSGQLQKQNDKSSILDGCHAHGKTGIVAAKTIYAVSQGGEKGYVGSKIFSTEGVVAVLWEQLRIGLKTENDSLQEEARQVANESPGNQQGAVGESNVQINCSDSDQGGLIELEKLLKQKTFTRSEIDHLTALMQSRAVDAPIGGGRRLKVFNEITSTKTTDKNTGIPSQCCEISNEDQNHIAPVSKPASGGEKQIDTSSSCNDQSHRIMQEDMKLDLKLEEENMDFLLSLLRSENENLTGLGAGIVIHSCQTRDEQNILSDAGSLEKLISGLDGSISQRDASLESIATILKKNPGAVAKFAELQNGRVLRSLLDDSGQVGEEVSFAFSSLVAGKEDMQKLAFEANAIDKFYNHLQNCDLHPKRLEVIFLALADLC</sequence>
<comment type="caution">
    <text evidence="7">The sequence shown here is derived from an EMBL/GenBank/DDBJ whole genome shotgun (WGS) entry which is preliminary data.</text>
</comment>
<proteinExistence type="predicted"/>
<dbReference type="GO" id="GO:0005634">
    <property type="term" value="C:nucleus"/>
    <property type="evidence" value="ECO:0007669"/>
    <property type="project" value="UniProtKB-SubCell"/>
</dbReference>
<evidence type="ECO:0000313" key="7">
    <source>
        <dbReference type="EMBL" id="KAI5417224.1"/>
    </source>
</evidence>
<evidence type="ECO:0000256" key="6">
    <source>
        <dbReference type="SAM" id="MobiDB-lite"/>
    </source>
</evidence>
<dbReference type="PANTHER" id="PTHR15651:SF7">
    <property type="entry name" value="ARMADILLO REPEAT-CONTAINING PROTEIN 8"/>
    <property type="match status" value="1"/>
</dbReference>
<dbReference type="Gramene" id="Psat04G0201200-T1">
    <property type="protein sequence ID" value="KAI5417224.1"/>
    <property type="gene ID" value="KIW84_042012"/>
</dbReference>